<feature type="signal peptide" evidence="2">
    <location>
        <begin position="1"/>
        <end position="24"/>
    </location>
</feature>
<feature type="domain" description="X8" evidence="3">
    <location>
        <begin position="26"/>
        <end position="104"/>
    </location>
</feature>
<dbReference type="GO" id="GO:0009506">
    <property type="term" value="C:plasmodesma"/>
    <property type="evidence" value="ECO:0007669"/>
    <property type="project" value="UniProtKB-ARBA"/>
</dbReference>
<name>A0A2U1KMP8_ARTAN</name>
<dbReference type="EMBL" id="PKPP01016113">
    <property type="protein sequence ID" value="PWA38002.1"/>
    <property type="molecule type" value="Genomic_DNA"/>
</dbReference>
<evidence type="ECO:0000313" key="6">
    <source>
        <dbReference type="Proteomes" id="UP000245207"/>
    </source>
</evidence>
<dbReference type="OrthoDB" id="1928574at2759"/>
<dbReference type="PANTHER" id="PTHR31044:SF147">
    <property type="entry name" value="CARBOHYDRATE-BINDING X8 DOMAIN PROTEIN"/>
    <property type="match status" value="1"/>
</dbReference>
<sequence>MAKTTIFSLCFLSFLILCSTYVEGKTWCVAQVGASKDRLNQFINDVCLHLACEPIMPGGSCFEPDNIYNHGSYAINLNYRATGECDTSFATPATTDPSFLRCHYP</sequence>
<reference evidence="4 6" key="1">
    <citation type="journal article" date="2018" name="Mol. Plant">
        <title>The genome of Artemisia annua provides insight into the evolution of Asteraceae family and artemisinin biosynthesis.</title>
        <authorList>
            <person name="Shen Q."/>
            <person name="Zhang L."/>
            <person name="Liao Z."/>
            <person name="Wang S."/>
            <person name="Yan T."/>
            <person name="Shi P."/>
            <person name="Liu M."/>
            <person name="Fu X."/>
            <person name="Pan Q."/>
            <person name="Wang Y."/>
            <person name="Lv Z."/>
            <person name="Lu X."/>
            <person name="Zhang F."/>
            <person name="Jiang W."/>
            <person name="Ma Y."/>
            <person name="Chen M."/>
            <person name="Hao X."/>
            <person name="Li L."/>
            <person name="Tang Y."/>
            <person name="Lv G."/>
            <person name="Zhou Y."/>
            <person name="Sun X."/>
            <person name="Brodelius P.E."/>
            <person name="Rose J.K.C."/>
            <person name="Tang K."/>
        </authorList>
    </citation>
    <scope>NUCLEOTIDE SEQUENCE [LARGE SCALE GENOMIC DNA]</scope>
    <source>
        <strain evidence="6">cv. Huhao1</strain>
        <tissue evidence="4">Leaf</tissue>
    </source>
</reference>
<dbReference type="STRING" id="35608.A0A2U1KMP8"/>
<evidence type="ECO:0000256" key="2">
    <source>
        <dbReference type="SAM" id="SignalP"/>
    </source>
</evidence>
<gene>
    <name evidence="5" type="ORF">CTI12_AA366430</name>
    <name evidence="4" type="ORF">CTI12_AA584950</name>
</gene>
<comment type="caution">
    <text evidence="4">The sequence shown here is derived from an EMBL/GenBank/DDBJ whole genome shotgun (WGS) entry which is preliminary data.</text>
</comment>
<dbReference type="InterPro" id="IPR012946">
    <property type="entry name" value="X8"/>
</dbReference>
<evidence type="ECO:0000313" key="4">
    <source>
        <dbReference type="EMBL" id="PWA38002.1"/>
    </source>
</evidence>
<evidence type="ECO:0000313" key="5">
    <source>
        <dbReference type="EMBL" id="PWA48657.1"/>
    </source>
</evidence>
<proteinExistence type="predicted"/>
<accession>A0A2U1KMP8</accession>
<dbReference type="EMBL" id="PKPP01009271">
    <property type="protein sequence ID" value="PWA48657.1"/>
    <property type="molecule type" value="Genomic_DNA"/>
</dbReference>
<organism evidence="4 6">
    <name type="scientific">Artemisia annua</name>
    <name type="common">Sweet wormwood</name>
    <dbReference type="NCBI Taxonomy" id="35608"/>
    <lineage>
        <taxon>Eukaryota</taxon>
        <taxon>Viridiplantae</taxon>
        <taxon>Streptophyta</taxon>
        <taxon>Embryophyta</taxon>
        <taxon>Tracheophyta</taxon>
        <taxon>Spermatophyta</taxon>
        <taxon>Magnoliopsida</taxon>
        <taxon>eudicotyledons</taxon>
        <taxon>Gunneridae</taxon>
        <taxon>Pentapetalae</taxon>
        <taxon>asterids</taxon>
        <taxon>campanulids</taxon>
        <taxon>Asterales</taxon>
        <taxon>Asteraceae</taxon>
        <taxon>Asteroideae</taxon>
        <taxon>Anthemideae</taxon>
        <taxon>Artemisiinae</taxon>
        <taxon>Artemisia</taxon>
    </lineage>
</organism>
<dbReference type="SMART" id="SM00768">
    <property type="entry name" value="X8"/>
    <property type="match status" value="1"/>
</dbReference>
<keyword evidence="6" id="KW-1185">Reference proteome</keyword>
<dbReference type="Pfam" id="PF07983">
    <property type="entry name" value="X8"/>
    <property type="match status" value="1"/>
</dbReference>
<dbReference type="PANTHER" id="PTHR31044">
    <property type="entry name" value="BETA-1,3 GLUCANASE"/>
    <property type="match status" value="1"/>
</dbReference>
<protein>
    <submittedName>
        <fullName evidence="4">X8 domain-containing protein</fullName>
    </submittedName>
</protein>
<evidence type="ECO:0000256" key="1">
    <source>
        <dbReference type="ARBA" id="ARBA00022729"/>
    </source>
</evidence>
<keyword evidence="1 2" id="KW-0732">Signal</keyword>
<evidence type="ECO:0000259" key="3">
    <source>
        <dbReference type="SMART" id="SM00768"/>
    </source>
</evidence>
<dbReference type="Proteomes" id="UP000245207">
    <property type="component" value="Unassembled WGS sequence"/>
</dbReference>
<dbReference type="AlphaFoldDB" id="A0A2U1KMP8"/>
<dbReference type="InterPro" id="IPR044788">
    <property type="entry name" value="X8_dom_prot"/>
</dbReference>
<feature type="chain" id="PRO_5033327270" evidence="2">
    <location>
        <begin position="25"/>
        <end position="105"/>
    </location>
</feature>